<evidence type="ECO:0000313" key="5">
    <source>
        <dbReference type="Proteomes" id="UP000037035"/>
    </source>
</evidence>
<dbReference type="Proteomes" id="UP000037035">
    <property type="component" value="Unassembled WGS sequence"/>
</dbReference>
<evidence type="ECO:0000313" key="4">
    <source>
        <dbReference type="EMBL" id="KNZ51979.1"/>
    </source>
</evidence>
<dbReference type="AlphaFoldDB" id="A0A0L6UU14"/>
<dbReference type="EMBL" id="LAVV01008771">
    <property type="protein sequence ID" value="KNZ51979.1"/>
    <property type="molecule type" value="Genomic_DNA"/>
</dbReference>
<comment type="cofactor">
    <cofactor evidence="1">
        <name>a divalent metal cation</name>
        <dbReference type="ChEBI" id="CHEBI:60240"/>
    </cofactor>
</comment>
<evidence type="ECO:0000259" key="3">
    <source>
        <dbReference type="Pfam" id="PF13359"/>
    </source>
</evidence>
<feature type="non-terminal residue" evidence="4">
    <location>
        <position position="1"/>
    </location>
</feature>
<keyword evidence="2" id="KW-0479">Metal-binding</keyword>
<dbReference type="Pfam" id="PF13359">
    <property type="entry name" value="DDE_Tnp_4"/>
    <property type="match status" value="1"/>
</dbReference>
<comment type="caution">
    <text evidence="4">The sequence shown here is derived from an EMBL/GenBank/DDBJ whole genome shotgun (WGS) entry which is preliminary data.</text>
</comment>
<accession>A0A0L6UU14</accession>
<dbReference type="InterPro" id="IPR027806">
    <property type="entry name" value="HARBI1_dom"/>
</dbReference>
<proteinExistence type="predicted"/>
<reference evidence="4 5" key="1">
    <citation type="submission" date="2015-08" db="EMBL/GenBank/DDBJ databases">
        <title>Next Generation Sequencing and Analysis of the Genome of Puccinia sorghi L Schw, the Causal Agent of Maize Common Rust.</title>
        <authorList>
            <person name="Rochi L."/>
            <person name="Burguener G."/>
            <person name="Darino M."/>
            <person name="Turjanski A."/>
            <person name="Kreff E."/>
            <person name="Dieguez M.J."/>
            <person name="Sacco F."/>
        </authorList>
    </citation>
    <scope>NUCLEOTIDE SEQUENCE [LARGE SCALE GENOMIC DNA]</scope>
    <source>
        <strain evidence="4 5">RO10H11247</strain>
    </source>
</reference>
<protein>
    <recommendedName>
        <fullName evidence="3">DDE Tnp4 domain-containing protein</fullName>
    </recommendedName>
</protein>
<sequence length="354" mass="39256">TKSTKLVAIFLKKLTTTTRTAMLTILRMGFTQAGVTPKLLLILAALSGPVRTAFTHDPCWQPWNDNWLLSIRFVEIFCLSLEDFQCLLNKLQEELVQDPLVQGQPLLVEAQVAVGLYRLGQGSSHVTIGHVFNIGKEMVDKVLGRFVNVILKVFRKCVVRPTSGQQLWIHLGTTTAYQKLWGPLTAPTSQYLTRPMINERATSTGKVWPQSSSSVYLCGGGSGSMQNSRVFRRSQIGQSLQPGSGEGPMIPHGTFLIGDAGYLVNMKLLLPYPSVVNPANKWFNYMQSTTRIILTDGFTQVSLGQLFCVHDTPQPAELTRDALSSRMGLPVSVVTQLFTREFIKTPFELNLPTI</sequence>
<gene>
    <name evidence="4" type="ORF">VP01_3742g2</name>
</gene>
<name>A0A0L6UU14_9BASI</name>
<keyword evidence="5" id="KW-1185">Reference proteome</keyword>
<evidence type="ECO:0000256" key="2">
    <source>
        <dbReference type="ARBA" id="ARBA00022723"/>
    </source>
</evidence>
<dbReference type="VEuPathDB" id="FungiDB:VP01_3742g2"/>
<feature type="domain" description="DDE Tnp4" evidence="3">
    <location>
        <begin position="215"/>
        <end position="298"/>
    </location>
</feature>
<organism evidence="4 5">
    <name type="scientific">Puccinia sorghi</name>
    <dbReference type="NCBI Taxonomy" id="27349"/>
    <lineage>
        <taxon>Eukaryota</taxon>
        <taxon>Fungi</taxon>
        <taxon>Dikarya</taxon>
        <taxon>Basidiomycota</taxon>
        <taxon>Pucciniomycotina</taxon>
        <taxon>Pucciniomycetes</taxon>
        <taxon>Pucciniales</taxon>
        <taxon>Pucciniaceae</taxon>
        <taxon>Puccinia</taxon>
    </lineage>
</organism>
<evidence type="ECO:0000256" key="1">
    <source>
        <dbReference type="ARBA" id="ARBA00001968"/>
    </source>
</evidence>
<dbReference type="GO" id="GO:0046872">
    <property type="term" value="F:metal ion binding"/>
    <property type="evidence" value="ECO:0007669"/>
    <property type="project" value="UniProtKB-KW"/>
</dbReference>